<dbReference type="STRING" id="1131935.PDENDC454_09170"/>
<protein>
    <submittedName>
        <fullName evidence="1">Xylan 1,4-beta-xylosidase</fullName>
    </submittedName>
</protein>
<sequence length="49" mass="5987">MQRGDPFRYLRFHGIFDEEMMVCDEDEAGRPRFHFRFVDQLFGFADQLL</sequence>
<dbReference type="Proteomes" id="UP000003900">
    <property type="component" value="Unassembled WGS sequence"/>
</dbReference>
<dbReference type="PATRIC" id="fig|1131935.3.peg.1882"/>
<organism evidence="1 2">
    <name type="scientific">Paenibacillus dendritiformis C454</name>
    <dbReference type="NCBI Taxonomy" id="1131935"/>
    <lineage>
        <taxon>Bacteria</taxon>
        <taxon>Bacillati</taxon>
        <taxon>Bacillota</taxon>
        <taxon>Bacilli</taxon>
        <taxon>Bacillales</taxon>
        <taxon>Paenibacillaceae</taxon>
        <taxon>Paenibacillus</taxon>
    </lineage>
</organism>
<gene>
    <name evidence="1" type="ORF">PDENDC454_09170</name>
</gene>
<evidence type="ECO:0000313" key="2">
    <source>
        <dbReference type="Proteomes" id="UP000003900"/>
    </source>
</evidence>
<accession>H3SE83</accession>
<keyword evidence="2" id="KW-1185">Reference proteome</keyword>
<dbReference type="AlphaFoldDB" id="H3SE83"/>
<proteinExistence type="predicted"/>
<name>H3SE83_9BACL</name>
<evidence type="ECO:0000313" key="1">
    <source>
        <dbReference type="EMBL" id="EHQ62594.1"/>
    </source>
</evidence>
<reference evidence="1 2" key="1">
    <citation type="journal article" date="2012" name="J. Bacteriol.">
        <title>Genome Sequence of the Pattern-Forming Social Bacterium Paenibacillus dendritiformis C454 Chiral Morphotype.</title>
        <authorList>
            <person name="Sirota-Madi A."/>
            <person name="Olender T."/>
            <person name="Helman Y."/>
            <person name="Brainis I."/>
            <person name="Finkelshtein A."/>
            <person name="Roth D."/>
            <person name="Hagai E."/>
            <person name="Leshkowitz D."/>
            <person name="Brodsky L."/>
            <person name="Galatenko V."/>
            <person name="Nikolaev V."/>
            <person name="Gutnick D.L."/>
            <person name="Lancet D."/>
            <person name="Ben-Jacob E."/>
        </authorList>
    </citation>
    <scope>NUCLEOTIDE SEQUENCE [LARGE SCALE GENOMIC DNA]</scope>
    <source>
        <strain evidence="1 2">C454</strain>
    </source>
</reference>
<dbReference type="Gene3D" id="3.20.20.80">
    <property type="entry name" value="Glycosidases"/>
    <property type="match status" value="1"/>
</dbReference>
<comment type="caution">
    <text evidence="1">The sequence shown here is derived from an EMBL/GenBank/DDBJ whole genome shotgun (WGS) entry which is preliminary data.</text>
</comment>
<dbReference type="EMBL" id="AHKH01000018">
    <property type="protein sequence ID" value="EHQ62594.1"/>
    <property type="molecule type" value="Genomic_DNA"/>
</dbReference>